<accession>A0ABU6MCN5</accession>
<gene>
    <name evidence="1" type="ORF">P4T90_03690</name>
</gene>
<proteinExistence type="predicted"/>
<sequence>MRAEVLEYIYSKNELKQFIREQPAWYRRLSRHPEDLEQFEIASLNYYERTIPHRVDKFYNNLQMASMMMSMLQNINF</sequence>
<evidence type="ECO:0000313" key="2">
    <source>
        <dbReference type="Proteomes" id="UP001341444"/>
    </source>
</evidence>
<comment type="caution">
    <text evidence="1">The sequence shown here is derived from an EMBL/GenBank/DDBJ whole genome shotgun (WGS) entry which is preliminary data.</text>
</comment>
<evidence type="ECO:0000313" key="1">
    <source>
        <dbReference type="EMBL" id="MED1202194.1"/>
    </source>
</evidence>
<dbReference type="Pfam" id="PF14003">
    <property type="entry name" value="YlbE"/>
    <property type="match status" value="1"/>
</dbReference>
<protein>
    <submittedName>
        <fullName evidence="1">YlbE-like family protein</fullName>
    </submittedName>
</protein>
<dbReference type="RefSeq" id="WP_066270375.1">
    <property type="nucleotide sequence ID" value="NZ_JARMAB010000004.1"/>
</dbReference>
<organism evidence="1 2">
    <name type="scientific">Heyndrickxia acidicola</name>
    <dbReference type="NCBI Taxonomy" id="209389"/>
    <lineage>
        <taxon>Bacteria</taxon>
        <taxon>Bacillati</taxon>
        <taxon>Bacillota</taxon>
        <taxon>Bacilli</taxon>
        <taxon>Bacillales</taxon>
        <taxon>Bacillaceae</taxon>
        <taxon>Heyndrickxia</taxon>
    </lineage>
</organism>
<dbReference type="InterPro" id="IPR025613">
    <property type="entry name" value="YlbE"/>
</dbReference>
<dbReference type="EMBL" id="JARMAB010000004">
    <property type="protein sequence ID" value="MED1202194.1"/>
    <property type="molecule type" value="Genomic_DNA"/>
</dbReference>
<name>A0ABU6MCN5_9BACI</name>
<dbReference type="Proteomes" id="UP001341444">
    <property type="component" value="Unassembled WGS sequence"/>
</dbReference>
<reference evidence="1 2" key="1">
    <citation type="submission" date="2023-03" db="EMBL/GenBank/DDBJ databases">
        <title>Bacillus Genome Sequencing.</title>
        <authorList>
            <person name="Dunlap C."/>
        </authorList>
    </citation>
    <scope>NUCLEOTIDE SEQUENCE [LARGE SCALE GENOMIC DNA]</scope>
    <source>
        <strain evidence="1 2">B-23453</strain>
    </source>
</reference>
<keyword evidence="2" id="KW-1185">Reference proteome</keyword>